<protein>
    <submittedName>
        <fullName evidence="1">Uncharacterized protein</fullName>
    </submittedName>
</protein>
<reference evidence="1 2" key="1">
    <citation type="submission" date="2020-05" db="EMBL/GenBank/DDBJ databases">
        <authorList>
            <person name="Whitworth D."/>
        </authorList>
    </citation>
    <scope>NUCLEOTIDE SEQUENCE [LARGE SCALE GENOMIC DNA]</scope>
    <source>
        <strain evidence="1 2">AB043B</strain>
    </source>
</reference>
<keyword evidence="2" id="KW-1185">Reference proteome</keyword>
<dbReference type="EMBL" id="JABFJV010000446">
    <property type="protein sequence ID" value="NOK39295.1"/>
    <property type="molecule type" value="Genomic_DNA"/>
</dbReference>
<evidence type="ECO:0000313" key="2">
    <source>
        <dbReference type="Proteomes" id="UP000563426"/>
    </source>
</evidence>
<dbReference type="Proteomes" id="UP000563426">
    <property type="component" value="Unassembled WGS sequence"/>
</dbReference>
<dbReference type="RefSeq" id="WP_171438706.1">
    <property type="nucleotide sequence ID" value="NZ_JABFJV010000446.1"/>
</dbReference>
<dbReference type="AlphaFoldDB" id="A0A7Y4KSU9"/>
<organism evidence="1 2">
    <name type="scientific">Corallococcus exercitus</name>
    <dbReference type="NCBI Taxonomy" id="2316736"/>
    <lineage>
        <taxon>Bacteria</taxon>
        <taxon>Pseudomonadati</taxon>
        <taxon>Myxococcota</taxon>
        <taxon>Myxococcia</taxon>
        <taxon>Myxococcales</taxon>
        <taxon>Cystobacterineae</taxon>
        <taxon>Myxococcaceae</taxon>
        <taxon>Corallococcus</taxon>
    </lineage>
</organism>
<comment type="caution">
    <text evidence="1">The sequence shown here is derived from an EMBL/GenBank/DDBJ whole genome shotgun (WGS) entry which is preliminary data.</text>
</comment>
<proteinExistence type="predicted"/>
<sequence length="332" mass="37412">MATQLKPPSQGLLDRTGPADAGFISGWAFDVYWKDLQPTPDKLVLDVIHEQLKQARMRGNKSLKIRLRCAQWTPPWVLDAAGRFKLLLKDSPTSPPQEVTVGKWWTRPYKDAYQHLLNLLAQQHHCDDEPLIRSVVASMCTALSYPETYLRHTGDSPENGQRLLDAGFSVPADLDAHIFQAMAHKRAFQHTRCSIAFNPYQAVQPDGTTRQDLCTTLEQLTHLRQLLGDQLIIENYSLRDQGTSHDPLSADYEALWHAMKNAGPPIGFQTAATKEKLGDPVTVMRLADSLGANHVELLVGYESMDGMDWAHWNTVFQHNPTGAWEEQQPSWV</sequence>
<name>A0A7Y4KSU9_9BACT</name>
<accession>A0A7Y4KSU9</accession>
<gene>
    <name evidence="1" type="ORF">HMI49_39580</name>
</gene>
<evidence type="ECO:0000313" key="1">
    <source>
        <dbReference type="EMBL" id="NOK39295.1"/>
    </source>
</evidence>